<dbReference type="Proteomes" id="UP000199699">
    <property type="component" value="Unassembled WGS sequence"/>
</dbReference>
<keyword evidence="3" id="KW-1185">Reference proteome</keyword>
<dbReference type="EMBL" id="FMHT01000003">
    <property type="protein sequence ID" value="SCL31997.1"/>
    <property type="molecule type" value="Genomic_DNA"/>
</dbReference>
<gene>
    <name evidence="2" type="ORF">GA0070616_4370</name>
</gene>
<evidence type="ECO:0000256" key="1">
    <source>
        <dbReference type="SAM" id="MobiDB-lite"/>
    </source>
</evidence>
<dbReference type="STRING" id="145857.GA0070616_4370"/>
<feature type="compositionally biased region" description="Gly residues" evidence="1">
    <location>
        <begin position="55"/>
        <end position="64"/>
    </location>
</feature>
<organism evidence="2 3">
    <name type="scientific">Micromonospora nigra</name>
    <dbReference type="NCBI Taxonomy" id="145857"/>
    <lineage>
        <taxon>Bacteria</taxon>
        <taxon>Bacillati</taxon>
        <taxon>Actinomycetota</taxon>
        <taxon>Actinomycetes</taxon>
        <taxon>Micromonosporales</taxon>
        <taxon>Micromonosporaceae</taxon>
        <taxon>Micromonospora</taxon>
    </lineage>
</organism>
<reference evidence="2 3" key="1">
    <citation type="submission" date="2016-06" db="EMBL/GenBank/DDBJ databases">
        <authorList>
            <person name="Kjaerup R.B."/>
            <person name="Dalgaard T.S."/>
            <person name="Juul-Madsen H.R."/>
        </authorList>
    </citation>
    <scope>NUCLEOTIDE SEQUENCE [LARGE SCALE GENOMIC DNA]</scope>
    <source>
        <strain evidence="2 3">DSM 43818</strain>
    </source>
</reference>
<dbReference type="RefSeq" id="WP_139128956.1">
    <property type="nucleotide sequence ID" value="NZ_FMHT01000003.1"/>
</dbReference>
<accession>A0A1C6SR67</accession>
<dbReference type="OrthoDB" id="9850691at2"/>
<feature type="region of interest" description="Disordered" evidence="1">
    <location>
        <begin position="54"/>
        <end position="100"/>
    </location>
</feature>
<dbReference type="AlphaFoldDB" id="A0A1C6SR67"/>
<name>A0A1C6SR67_9ACTN</name>
<protein>
    <submittedName>
        <fullName evidence="2">Uncharacterized protein</fullName>
    </submittedName>
</protein>
<evidence type="ECO:0000313" key="3">
    <source>
        <dbReference type="Proteomes" id="UP000199699"/>
    </source>
</evidence>
<sequence length="140" mass="14676">MSDLVVARTSGVIMYEGRRHTIRRGVTIARAGHPLVGRNPRMWQPLRVHYDLDSAGGGAPGGSGIEQATAAPGELRGAPIPTPEGSGRPPMSGPGSGADAWRKYAAEVTRSPLESWSALGRDAIIATLREQGVEPAGDNE</sequence>
<proteinExistence type="predicted"/>
<evidence type="ECO:0000313" key="2">
    <source>
        <dbReference type="EMBL" id="SCL31997.1"/>
    </source>
</evidence>